<dbReference type="Proteomes" id="UP001165079">
    <property type="component" value="Unassembled WGS sequence"/>
</dbReference>
<gene>
    <name evidence="8" type="ORF">Afil01_59330</name>
</gene>
<feature type="transmembrane region" description="Helical" evidence="6">
    <location>
        <begin position="180"/>
        <end position="197"/>
    </location>
</feature>
<feature type="transmembrane region" description="Helical" evidence="6">
    <location>
        <begin position="402"/>
        <end position="423"/>
    </location>
</feature>
<evidence type="ECO:0000256" key="4">
    <source>
        <dbReference type="ARBA" id="ARBA00022989"/>
    </source>
</evidence>
<feature type="transmembrane region" description="Helical" evidence="6">
    <location>
        <begin position="314"/>
        <end position="332"/>
    </location>
</feature>
<evidence type="ECO:0000256" key="1">
    <source>
        <dbReference type="ARBA" id="ARBA00004651"/>
    </source>
</evidence>
<reference evidence="8" key="1">
    <citation type="submission" date="2023-03" db="EMBL/GenBank/DDBJ databases">
        <title>Actinorhabdospora filicis NBRC 111898.</title>
        <authorList>
            <person name="Ichikawa N."/>
            <person name="Sato H."/>
            <person name="Tonouchi N."/>
        </authorList>
    </citation>
    <scope>NUCLEOTIDE SEQUENCE</scope>
    <source>
        <strain evidence="8">NBRC 111898</strain>
    </source>
</reference>
<dbReference type="InterPro" id="IPR036259">
    <property type="entry name" value="MFS_trans_sf"/>
</dbReference>
<feature type="transmembrane region" description="Helical" evidence="6">
    <location>
        <begin position="148"/>
        <end position="168"/>
    </location>
</feature>
<dbReference type="Gene3D" id="1.20.1250.20">
    <property type="entry name" value="MFS general substrate transporter like domains"/>
    <property type="match status" value="1"/>
</dbReference>
<keyword evidence="4 6" id="KW-1133">Transmembrane helix</keyword>
<comment type="caution">
    <text evidence="8">The sequence shown here is derived from an EMBL/GenBank/DDBJ whole genome shotgun (WGS) entry which is preliminary data.</text>
</comment>
<sequence length="438" mass="46616">MHTEGHLRAVFRESGFRRLLATRLTSQIADGFFQAGLASSILFNPNNRTNAISVALGFALLLIPYSVLGPYVGVFLDRWSRRNVLFKANILRAVLVVPTALLIATDSNQWLYAVGALLVIAVNRFVLSGLSASQPHVVTPENLVTANSIAPTLGTIAYTTGLGVAASMRLLIGNSTADNGLISAIAIIGYIAAGLIARSSFTVDALGPDASERHADRSIGAEIASITRGMAAGAKHLWSRRGAAYMLLTQGAYRALYGVLTIATLQLFRVYFDAGDEDKKAIAALAAVVVVGSAGGFIGAMITPYLTRRFGPRAWVIVILVLVAVDIAVFGPPFSQPLLIAATFVLNIGSQSLKIVVDTSVQLRVDDNYRGRVFSVNDTFFNVCWVLGLLAGAVLLPEDGHSLAMIVAIAGGYLLLAAGYALASRRHTPYDRPSWTTN</sequence>
<keyword evidence="9" id="KW-1185">Reference proteome</keyword>
<proteinExistence type="predicted"/>
<keyword evidence="3 6" id="KW-0812">Transmembrane</keyword>
<feature type="transmembrane region" description="Helical" evidence="6">
    <location>
        <begin position="251"/>
        <end position="269"/>
    </location>
</feature>
<feature type="transmembrane region" description="Helical" evidence="6">
    <location>
        <begin position="51"/>
        <end position="72"/>
    </location>
</feature>
<keyword evidence="5 6" id="KW-0472">Membrane</keyword>
<name>A0A9W6WD08_9ACTN</name>
<dbReference type="RefSeq" id="WP_285666499.1">
    <property type="nucleotide sequence ID" value="NZ_BSTX01000005.1"/>
</dbReference>
<dbReference type="EMBL" id="BSTX01000005">
    <property type="protein sequence ID" value="GLZ81126.1"/>
    <property type="molecule type" value="Genomic_DNA"/>
</dbReference>
<dbReference type="PANTHER" id="PTHR23513:SF17">
    <property type="entry name" value="MEMBRANE PROTEIN"/>
    <property type="match status" value="1"/>
</dbReference>
<dbReference type="PANTHER" id="PTHR23513">
    <property type="entry name" value="INTEGRAL MEMBRANE EFFLUX PROTEIN-RELATED"/>
    <property type="match status" value="1"/>
</dbReference>
<comment type="subcellular location">
    <subcellularLocation>
        <location evidence="1">Cell membrane</location>
        <topology evidence="1">Multi-pass membrane protein</topology>
    </subcellularLocation>
</comment>
<feature type="transmembrane region" description="Helical" evidence="6">
    <location>
        <begin position="84"/>
        <end position="104"/>
    </location>
</feature>
<feature type="transmembrane region" description="Helical" evidence="6">
    <location>
        <begin position="110"/>
        <end position="127"/>
    </location>
</feature>
<evidence type="ECO:0000256" key="5">
    <source>
        <dbReference type="ARBA" id="ARBA00023136"/>
    </source>
</evidence>
<dbReference type="GO" id="GO:0005886">
    <property type="term" value="C:plasma membrane"/>
    <property type="evidence" value="ECO:0007669"/>
    <property type="project" value="UniProtKB-SubCell"/>
</dbReference>
<evidence type="ECO:0000313" key="8">
    <source>
        <dbReference type="EMBL" id="GLZ81126.1"/>
    </source>
</evidence>
<dbReference type="Pfam" id="PF07690">
    <property type="entry name" value="MFS_1"/>
    <property type="match status" value="1"/>
</dbReference>
<feature type="transmembrane region" description="Helical" evidence="6">
    <location>
        <begin position="338"/>
        <end position="357"/>
    </location>
</feature>
<evidence type="ECO:0000256" key="6">
    <source>
        <dbReference type="SAM" id="Phobius"/>
    </source>
</evidence>
<evidence type="ECO:0000256" key="2">
    <source>
        <dbReference type="ARBA" id="ARBA00022475"/>
    </source>
</evidence>
<evidence type="ECO:0000259" key="7">
    <source>
        <dbReference type="PROSITE" id="PS50850"/>
    </source>
</evidence>
<feature type="domain" description="Major facilitator superfamily (MFS) profile" evidence="7">
    <location>
        <begin position="244"/>
        <end position="438"/>
    </location>
</feature>
<accession>A0A9W6WD08</accession>
<dbReference type="CDD" id="cd06173">
    <property type="entry name" value="MFS_MefA_like"/>
    <property type="match status" value="1"/>
</dbReference>
<protein>
    <submittedName>
        <fullName evidence="8">MFS transporter</fullName>
    </submittedName>
</protein>
<dbReference type="PROSITE" id="PS50850">
    <property type="entry name" value="MFS"/>
    <property type="match status" value="1"/>
</dbReference>
<feature type="transmembrane region" description="Helical" evidence="6">
    <location>
        <begin position="281"/>
        <end position="302"/>
    </location>
</feature>
<dbReference type="AlphaFoldDB" id="A0A9W6WD08"/>
<dbReference type="InterPro" id="IPR020846">
    <property type="entry name" value="MFS_dom"/>
</dbReference>
<keyword evidence="2" id="KW-1003">Cell membrane</keyword>
<evidence type="ECO:0000313" key="9">
    <source>
        <dbReference type="Proteomes" id="UP001165079"/>
    </source>
</evidence>
<dbReference type="InterPro" id="IPR011701">
    <property type="entry name" value="MFS"/>
</dbReference>
<organism evidence="8 9">
    <name type="scientific">Actinorhabdospora filicis</name>
    <dbReference type="NCBI Taxonomy" id="1785913"/>
    <lineage>
        <taxon>Bacteria</taxon>
        <taxon>Bacillati</taxon>
        <taxon>Actinomycetota</taxon>
        <taxon>Actinomycetes</taxon>
        <taxon>Micromonosporales</taxon>
        <taxon>Micromonosporaceae</taxon>
        <taxon>Actinorhabdospora</taxon>
    </lineage>
</organism>
<feature type="transmembrane region" description="Helical" evidence="6">
    <location>
        <begin position="378"/>
        <end position="396"/>
    </location>
</feature>
<dbReference type="GO" id="GO:0022857">
    <property type="term" value="F:transmembrane transporter activity"/>
    <property type="evidence" value="ECO:0007669"/>
    <property type="project" value="InterPro"/>
</dbReference>
<evidence type="ECO:0000256" key="3">
    <source>
        <dbReference type="ARBA" id="ARBA00022692"/>
    </source>
</evidence>
<dbReference type="SUPFAM" id="SSF103473">
    <property type="entry name" value="MFS general substrate transporter"/>
    <property type="match status" value="1"/>
</dbReference>